<dbReference type="PROSITE" id="PS50931">
    <property type="entry name" value="HTH_LYSR"/>
    <property type="match status" value="1"/>
</dbReference>
<dbReference type="PANTHER" id="PTHR30118:SF15">
    <property type="entry name" value="TRANSCRIPTIONAL REGULATORY PROTEIN"/>
    <property type="match status" value="1"/>
</dbReference>
<dbReference type="PRINTS" id="PR00039">
    <property type="entry name" value="HTHLYSR"/>
</dbReference>
<dbReference type="Gene3D" id="3.40.190.10">
    <property type="entry name" value="Periplasmic binding protein-like II"/>
    <property type="match status" value="2"/>
</dbReference>
<dbReference type="InterPro" id="IPR005119">
    <property type="entry name" value="LysR_subst-bd"/>
</dbReference>
<dbReference type="InterPro" id="IPR036388">
    <property type="entry name" value="WH-like_DNA-bd_sf"/>
</dbReference>
<dbReference type="Pfam" id="PF03466">
    <property type="entry name" value="LysR_substrate"/>
    <property type="match status" value="1"/>
</dbReference>
<dbReference type="Pfam" id="PF00126">
    <property type="entry name" value="HTH_1"/>
    <property type="match status" value="1"/>
</dbReference>
<keyword evidence="7" id="KW-1185">Reference proteome</keyword>
<comment type="similarity">
    <text evidence="1">Belongs to the LysR transcriptional regulatory family.</text>
</comment>
<keyword evidence="2" id="KW-0805">Transcription regulation</keyword>
<gene>
    <name evidence="6" type="ORF">R5W23_002840</name>
</gene>
<evidence type="ECO:0000256" key="3">
    <source>
        <dbReference type="ARBA" id="ARBA00023125"/>
    </source>
</evidence>
<protein>
    <submittedName>
        <fullName evidence="6">LysR family transcriptional regulator</fullName>
    </submittedName>
</protein>
<sequence>MKPTDLKLLLALDALLAEGSVAGAARRLKLSEPATSRALSQLRTALGDELLVRAGRRLVPTPRALALRGRVRALVEQAEELFRPDGDASPSALERAFSVRANDAFAGAYAPRLVARVLAEAPGVTLRFVPEGDEDIESLRSGAVDLDVGALGRPGPEMKSQRLFADEFVGVVGPRHPLAASAVTAERFAEFPHVSASRRGLRAGPIDDALRAKKLARTVAVVVPSFSAALFAVAGSDQLVGAVPAALANEGVRLLGLSTFKLPVRTKPLEVYQVWHPRFDADPGHRWLRGLIRSVAAK</sequence>
<dbReference type="InterPro" id="IPR036390">
    <property type="entry name" value="WH_DNA-bd_sf"/>
</dbReference>
<evidence type="ECO:0000256" key="2">
    <source>
        <dbReference type="ARBA" id="ARBA00023015"/>
    </source>
</evidence>
<evidence type="ECO:0000256" key="1">
    <source>
        <dbReference type="ARBA" id="ARBA00009437"/>
    </source>
</evidence>
<proteinExistence type="inferred from homology"/>
<dbReference type="CDD" id="cd08460">
    <property type="entry name" value="PBP2_DntR_like_1"/>
    <property type="match status" value="1"/>
</dbReference>
<dbReference type="Proteomes" id="UP001272242">
    <property type="component" value="Unassembled WGS sequence"/>
</dbReference>
<dbReference type="InterPro" id="IPR000847">
    <property type="entry name" value="LysR_HTH_N"/>
</dbReference>
<evidence type="ECO:0000313" key="7">
    <source>
        <dbReference type="Proteomes" id="UP001272242"/>
    </source>
</evidence>
<dbReference type="EMBL" id="JAXBLV010000196">
    <property type="protein sequence ID" value="MDY3561562.1"/>
    <property type="molecule type" value="Genomic_DNA"/>
</dbReference>
<organism evidence="6 7">
    <name type="scientific">Gemmata algarum</name>
    <dbReference type="NCBI Taxonomy" id="2975278"/>
    <lineage>
        <taxon>Bacteria</taxon>
        <taxon>Pseudomonadati</taxon>
        <taxon>Planctomycetota</taxon>
        <taxon>Planctomycetia</taxon>
        <taxon>Gemmatales</taxon>
        <taxon>Gemmataceae</taxon>
        <taxon>Gemmata</taxon>
    </lineage>
</organism>
<comment type="caution">
    <text evidence="6">The sequence shown here is derived from an EMBL/GenBank/DDBJ whole genome shotgun (WGS) entry which is preliminary data.</text>
</comment>
<accession>A0ABU5F1U8</accession>
<evidence type="ECO:0000256" key="4">
    <source>
        <dbReference type="ARBA" id="ARBA00023163"/>
    </source>
</evidence>
<feature type="domain" description="HTH lysR-type" evidence="5">
    <location>
        <begin position="4"/>
        <end position="61"/>
    </location>
</feature>
<keyword evidence="4" id="KW-0804">Transcription</keyword>
<dbReference type="Gene3D" id="1.10.10.10">
    <property type="entry name" value="Winged helix-like DNA-binding domain superfamily/Winged helix DNA-binding domain"/>
    <property type="match status" value="1"/>
</dbReference>
<evidence type="ECO:0000259" key="5">
    <source>
        <dbReference type="PROSITE" id="PS50931"/>
    </source>
</evidence>
<dbReference type="RefSeq" id="WP_261185736.1">
    <property type="nucleotide sequence ID" value="NZ_JAXBLV010000196.1"/>
</dbReference>
<name>A0ABU5F1U8_9BACT</name>
<evidence type="ECO:0000313" key="6">
    <source>
        <dbReference type="EMBL" id="MDY3561562.1"/>
    </source>
</evidence>
<dbReference type="PANTHER" id="PTHR30118">
    <property type="entry name" value="HTH-TYPE TRANSCRIPTIONAL REGULATOR LEUO-RELATED"/>
    <property type="match status" value="1"/>
</dbReference>
<keyword evidence="3" id="KW-0238">DNA-binding</keyword>
<dbReference type="InterPro" id="IPR050389">
    <property type="entry name" value="LysR-type_TF"/>
</dbReference>
<dbReference type="SUPFAM" id="SSF46785">
    <property type="entry name" value="Winged helix' DNA-binding domain"/>
    <property type="match status" value="1"/>
</dbReference>
<dbReference type="SUPFAM" id="SSF53850">
    <property type="entry name" value="Periplasmic binding protein-like II"/>
    <property type="match status" value="1"/>
</dbReference>
<reference evidence="7" key="1">
    <citation type="journal article" date="2023" name="Mar. Drugs">
        <title>Gemmata algarum, a Novel Planctomycete Isolated from an Algal Mat, Displays Antimicrobial Activity.</title>
        <authorList>
            <person name="Kumar G."/>
            <person name="Kallscheuer N."/>
            <person name="Kashif M."/>
            <person name="Ahamad S."/>
            <person name="Jagadeeshwari U."/>
            <person name="Pannikurungottu S."/>
            <person name="Haufschild T."/>
            <person name="Kabuu M."/>
            <person name="Sasikala C."/>
            <person name="Jogler C."/>
            <person name="Ramana C."/>
        </authorList>
    </citation>
    <scope>NUCLEOTIDE SEQUENCE [LARGE SCALE GENOMIC DNA]</scope>
    <source>
        <strain evidence="7">JC673</strain>
    </source>
</reference>